<dbReference type="Gene3D" id="3.90.870.10">
    <property type="entry name" value="DHBP synthase"/>
    <property type="match status" value="1"/>
</dbReference>
<dbReference type="AlphaFoldDB" id="A0A1R4IDX4"/>
<evidence type="ECO:0000256" key="7">
    <source>
        <dbReference type="ARBA" id="ARBA00022619"/>
    </source>
</evidence>
<dbReference type="NCBIfam" id="TIGR00505">
    <property type="entry name" value="ribA"/>
    <property type="match status" value="1"/>
</dbReference>
<keyword evidence="12 19" id="KW-0460">Magnesium</keyword>
<comment type="similarity">
    <text evidence="18">Belongs to the GTP cyclohydrolase II family.</text>
</comment>
<feature type="binding site" evidence="18">
    <location>
        <begin position="308"/>
        <end position="310"/>
    </location>
    <ligand>
        <name>GTP</name>
        <dbReference type="ChEBI" id="CHEBI:37565"/>
    </ligand>
</feature>
<keyword evidence="11 18" id="KW-0862">Zinc</keyword>
<evidence type="ECO:0000256" key="17">
    <source>
        <dbReference type="ARBA" id="ARBA00060730"/>
    </source>
</evidence>
<gene>
    <name evidence="19" type="primary">ribB</name>
    <name evidence="18" type="synonym">ribA</name>
    <name evidence="22" type="ORF">FM125_01705</name>
</gene>
<evidence type="ECO:0000256" key="2">
    <source>
        <dbReference type="ARBA" id="ARBA00002284"/>
    </source>
</evidence>
<comment type="pathway">
    <text evidence="3 18">Cofactor biosynthesis; riboflavin biosynthesis; 5-amino-6-(D-ribitylamino)uracil from GTP: step 1/4.</text>
</comment>
<dbReference type="Pfam" id="PF00925">
    <property type="entry name" value="GTP_cyclohydro2"/>
    <property type="match status" value="1"/>
</dbReference>
<keyword evidence="15 19" id="KW-0456">Lyase</keyword>
<feature type="binding site" evidence="19">
    <location>
        <position position="43"/>
    </location>
    <ligand>
        <name>Mg(2+)</name>
        <dbReference type="ChEBI" id="CHEBI:18420"/>
        <label>2</label>
    </ligand>
</feature>
<feature type="active site" description="Nucleophile" evidence="18">
    <location>
        <position position="344"/>
    </location>
</feature>
<keyword evidence="10 18" id="KW-0378">Hydrolase</keyword>
<comment type="similarity">
    <text evidence="17 19">Belongs to the DHBP synthase family.</text>
</comment>
<comment type="cofactor">
    <cofactor evidence="19">
        <name>Mg(2+)</name>
        <dbReference type="ChEBI" id="CHEBI:18420"/>
    </cofactor>
    <cofactor evidence="19">
        <name>Mn(2+)</name>
        <dbReference type="ChEBI" id="CHEBI:29035"/>
    </cofactor>
    <text evidence="19">Binds 2 divalent metal cations per subunit. Magnesium or manganese.</text>
</comment>
<organism evidence="22 23">
    <name type="scientific">Micrococcus lylae</name>
    <dbReference type="NCBI Taxonomy" id="1273"/>
    <lineage>
        <taxon>Bacteria</taxon>
        <taxon>Bacillati</taxon>
        <taxon>Actinomycetota</taxon>
        <taxon>Actinomycetes</taxon>
        <taxon>Micrococcales</taxon>
        <taxon>Micrococcaceae</taxon>
        <taxon>Micrococcus</taxon>
    </lineage>
</organism>
<feature type="binding site" evidence="18">
    <location>
        <position position="286"/>
    </location>
    <ligand>
        <name>GTP</name>
        <dbReference type="ChEBI" id="CHEBI:37565"/>
    </ligand>
</feature>
<evidence type="ECO:0000259" key="21">
    <source>
        <dbReference type="Pfam" id="PF00925"/>
    </source>
</evidence>
<dbReference type="HAMAP" id="MF_00180">
    <property type="entry name" value="RibB"/>
    <property type="match status" value="1"/>
</dbReference>
<dbReference type="FunFam" id="3.90.870.10:FF:000002">
    <property type="entry name" value="3,4-dihydroxy-2-butanone 4-phosphate synthase"/>
    <property type="match status" value="1"/>
</dbReference>
<dbReference type="Proteomes" id="UP000196230">
    <property type="component" value="Unassembled WGS sequence"/>
</dbReference>
<dbReference type="GO" id="GO:0005525">
    <property type="term" value="F:GTP binding"/>
    <property type="evidence" value="ECO:0007669"/>
    <property type="project" value="UniProtKB-KW"/>
</dbReference>
<reference evidence="22 23" key="1">
    <citation type="submission" date="2017-02" db="EMBL/GenBank/DDBJ databases">
        <authorList>
            <person name="Peterson S.W."/>
        </authorList>
    </citation>
    <scope>NUCLEOTIDE SEQUENCE [LARGE SCALE GENOMIC DNA]</scope>
    <source>
        <strain evidence="22 23">2B3F</strain>
    </source>
</reference>
<dbReference type="NCBIfam" id="NF001591">
    <property type="entry name" value="PRK00393.1"/>
    <property type="match status" value="1"/>
</dbReference>
<dbReference type="PANTHER" id="PTHR21327">
    <property type="entry name" value="GTP CYCLOHYDROLASE II-RELATED"/>
    <property type="match status" value="1"/>
</dbReference>
<dbReference type="SUPFAM" id="SSF142695">
    <property type="entry name" value="RibA-like"/>
    <property type="match status" value="1"/>
</dbReference>
<evidence type="ECO:0000256" key="16">
    <source>
        <dbReference type="ARBA" id="ARBA00049295"/>
    </source>
</evidence>
<evidence type="ECO:0000256" key="12">
    <source>
        <dbReference type="ARBA" id="ARBA00022842"/>
    </source>
</evidence>
<keyword evidence="7 19" id="KW-0686">Riboflavin biosynthesis</keyword>
<evidence type="ECO:0000256" key="3">
    <source>
        <dbReference type="ARBA" id="ARBA00004853"/>
    </source>
</evidence>
<dbReference type="InterPro" id="IPR000422">
    <property type="entry name" value="DHBP_synthase_RibB"/>
</dbReference>
<dbReference type="InterPro" id="IPR017945">
    <property type="entry name" value="DHBP_synth_RibB-like_a/b_dom"/>
</dbReference>
<comment type="catalytic activity">
    <reaction evidence="1 19">
        <text>D-ribulose 5-phosphate = (2S)-2-hydroxy-3-oxobutyl phosphate + formate + H(+)</text>
        <dbReference type="Rhea" id="RHEA:18457"/>
        <dbReference type="ChEBI" id="CHEBI:15378"/>
        <dbReference type="ChEBI" id="CHEBI:15740"/>
        <dbReference type="ChEBI" id="CHEBI:58121"/>
        <dbReference type="ChEBI" id="CHEBI:58830"/>
        <dbReference type="EC" id="4.1.99.12"/>
    </reaction>
</comment>
<proteinExistence type="inferred from homology"/>
<evidence type="ECO:0000256" key="13">
    <source>
        <dbReference type="ARBA" id="ARBA00023134"/>
    </source>
</evidence>
<feature type="binding site" evidence="19">
    <location>
        <position position="158"/>
    </location>
    <ligand>
        <name>Mg(2+)</name>
        <dbReference type="ChEBI" id="CHEBI:18420"/>
        <label>2</label>
    </ligand>
</feature>
<name>A0A1R4IDX4_9MICC</name>
<comment type="pathway">
    <text evidence="4 19">Cofactor biosynthesis; riboflavin biosynthesis; 2-hydroxy-3-oxobutyl phosphate from D-ribulose 5-phosphate: step 1/1.</text>
</comment>
<dbReference type="Pfam" id="PF00926">
    <property type="entry name" value="DHBP_synthase"/>
    <property type="match status" value="1"/>
</dbReference>
<protein>
    <recommendedName>
        <fullName evidence="18 19">Multifunctional fusion protein</fullName>
    </recommendedName>
    <domain>
        <recommendedName>
            <fullName evidence="18">GTP cyclohydrolase-2</fullName>
            <ecNumber evidence="18">3.5.4.25</ecNumber>
        </recommendedName>
        <alternativeName>
            <fullName evidence="18">GTP cyclohydrolase II</fullName>
        </alternativeName>
    </domain>
    <domain>
        <recommendedName>
            <fullName evidence="19">3,4-dihydroxy-2-butanone 4-phosphate synthase</fullName>
            <shortName evidence="19">DHBP synthase</shortName>
            <ecNumber evidence="19">4.1.99.12</ecNumber>
        </recommendedName>
    </domain>
</protein>
<evidence type="ECO:0000256" key="8">
    <source>
        <dbReference type="ARBA" id="ARBA00022723"/>
    </source>
</evidence>
<feature type="binding site" evidence="18">
    <location>
        <position position="365"/>
    </location>
    <ligand>
        <name>GTP</name>
        <dbReference type="ChEBI" id="CHEBI:37565"/>
    </ligand>
</feature>
<dbReference type="EMBL" id="FUKP01000012">
    <property type="protein sequence ID" value="SJN17956.1"/>
    <property type="molecule type" value="Genomic_DNA"/>
</dbReference>
<feature type="site" description="Essential for catalytic activity" evidence="19">
    <location>
        <position position="141"/>
    </location>
</feature>
<dbReference type="GO" id="GO:0008270">
    <property type="term" value="F:zinc ion binding"/>
    <property type="evidence" value="ECO:0007669"/>
    <property type="project" value="UniProtKB-UniRule"/>
</dbReference>
<feature type="binding site" evidence="18">
    <location>
        <position position="283"/>
    </location>
    <ligand>
        <name>Zn(2+)</name>
        <dbReference type="ChEBI" id="CHEBI:29105"/>
        <note>catalytic</note>
    </ligand>
</feature>
<evidence type="ECO:0000256" key="1">
    <source>
        <dbReference type="ARBA" id="ARBA00000141"/>
    </source>
</evidence>
<comment type="subunit">
    <text evidence="6 19">Homodimer.</text>
</comment>
<evidence type="ECO:0000313" key="23">
    <source>
        <dbReference type="Proteomes" id="UP000196230"/>
    </source>
</evidence>
<feature type="binding site" evidence="18">
    <location>
        <position position="330"/>
    </location>
    <ligand>
        <name>GTP</name>
        <dbReference type="ChEBI" id="CHEBI:37565"/>
    </ligand>
</feature>
<dbReference type="GO" id="GO:0000287">
    <property type="term" value="F:magnesium ion binding"/>
    <property type="evidence" value="ECO:0007669"/>
    <property type="project" value="UniProtKB-UniRule"/>
</dbReference>
<evidence type="ECO:0000256" key="15">
    <source>
        <dbReference type="ARBA" id="ARBA00023239"/>
    </source>
</evidence>
<dbReference type="GO" id="GO:0005829">
    <property type="term" value="C:cytosol"/>
    <property type="evidence" value="ECO:0007669"/>
    <property type="project" value="UniProtKB-ARBA"/>
</dbReference>
<feature type="binding site" evidence="18">
    <location>
        <begin position="265"/>
        <end position="269"/>
    </location>
    <ligand>
        <name>GTP</name>
        <dbReference type="ChEBI" id="CHEBI:37565"/>
    </ligand>
</feature>
<dbReference type="InterPro" id="IPR032677">
    <property type="entry name" value="GTP_cyclohydro_II"/>
</dbReference>
<feature type="domain" description="GTP cyclohydrolase II" evidence="21">
    <location>
        <begin position="223"/>
        <end position="386"/>
    </location>
</feature>
<comment type="similarity">
    <text evidence="5">In the N-terminal section; belongs to the DHBP synthase family.</text>
</comment>
<evidence type="ECO:0000256" key="20">
    <source>
        <dbReference type="SAM" id="MobiDB-lite"/>
    </source>
</evidence>
<dbReference type="CDD" id="cd00641">
    <property type="entry name" value="GTP_cyclohydro2"/>
    <property type="match status" value="1"/>
</dbReference>
<dbReference type="PIRSF" id="PIRSF001259">
    <property type="entry name" value="RibA"/>
    <property type="match status" value="1"/>
</dbReference>
<evidence type="ECO:0000256" key="14">
    <source>
        <dbReference type="ARBA" id="ARBA00023211"/>
    </source>
</evidence>
<dbReference type="PANTHER" id="PTHR21327:SF18">
    <property type="entry name" value="3,4-DIHYDROXY-2-BUTANONE 4-PHOSPHATE SYNTHASE"/>
    <property type="match status" value="1"/>
</dbReference>
<keyword evidence="14 19" id="KW-0464">Manganese</keyword>
<dbReference type="HAMAP" id="MF_00179">
    <property type="entry name" value="RibA"/>
    <property type="match status" value="1"/>
</dbReference>
<evidence type="ECO:0000256" key="6">
    <source>
        <dbReference type="ARBA" id="ARBA00011738"/>
    </source>
</evidence>
<feature type="binding site" evidence="18">
    <location>
        <position position="370"/>
    </location>
    <ligand>
        <name>GTP</name>
        <dbReference type="ChEBI" id="CHEBI:37565"/>
    </ligand>
</feature>
<feature type="binding site" evidence="19">
    <location>
        <position position="47"/>
    </location>
    <ligand>
        <name>D-ribulose 5-phosphate</name>
        <dbReference type="ChEBI" id="CHEBI:58121"/>
    </ligand>
</feature>
<keyword evidence="9 18" id="KW-0547">Nucleotide-binding</keyword>
<dbReference type="RefSeq" id="WP_083315213.1">
    <property type="nucleotide sequence ID" value="NZ_CP126965.1"/>
</dbReference>
<feature type="binding site" evidence="18">
    <location>
        <position position="270"/>
    </location>
    <ligand>
        <name>Zn(2+)</name>
        <dbReference type="ChEBI" id="CHEBI:29105"/>
        <note>catalytic</note>
    </ligand>
</feature>
<evidence type="ECO:0000313" key="22">
    <source>
        <dbReference type="EMBL" id="SJN17956.1"/>
    </source>
</evidence>
<dbReference type="InterPro" id="IPR000926">
    <property type="entry name" value="RibA"/>
</dbReference>
<evidence type="ECO:0000256" key="19">
    <source>
        <dbReference type="HAMAP-Rule" id="MF_00180"/>
    </source>
</evidence>
<feature type="site" description="Essential for catalytic activity" evidence="19">
    <location>
        <position position="179"/>
    </location>
</feature>
<dbReference type="UniPathway" id="UPA00275">
    <property type="reaction ID" value="UER00399"/>
</dbReference>
<comment type="caution">
    <text evidence="18">Lacks conserved residue(s) required for the propagation of feature annotation.</text>
</comment>
<keyword evidence="13 18" id="KW-0342">GTP-binding</keyword>
<dbReference type="NCBIfam" id="TIGR00506">
    <property type="entry name" value="ribB"/>
    <property type="match status" value="1"/>
</dbReference>
<evidence type="ECO:0000256" key="11">
    <source>
        <dbReference type="ARBA" id="ARBA00022833"/>
    </source>
</evidence>
<dbReference type="GO" id="GO:0030145">
    <property type="term" value="F:manganese ion binding"/>
    <property type="evidence" value="ECO:0007669"/>
    <property type="project" value="UniProtKB-UniRule"/>
</dbReference>
<evidence type="ECO:0000256" key="4">
    <source>
        <dbReference type="ARBA" id="ARBA00004904"/>
    </source>
</evidence>
<accession>A0A1R4IDX4</accession>
<comment type="function">
    <text evidence="18">Catalyzes the conversion of GTP to 2,5-diamino-6-ribosylamino-4(3H)-pyrimidinone 5'-phosphate (DARP), formate and pyrophosphate.</text>
</comment>
<dbReference type="Gene3D" id="3.40.50.10990">
    <property type="entry name" value="GTP cyclohydrolase II"/>
    <property type="match status" value="1"/>
</dbReference>
<feature type="binding site" evidence="19">
    <location>
        <position position="43"/>
    </location>
    <ligand>
        <name>Mg(2+)</name>
        <dbReference type="ChEBI" id="CHEBI:18420"/>
        <label>1</label>
    </ligand>
</feature>
<comment type="catalytic activity">
    <reaction evidence="16 18">
        <text>GTP + 4 H2O = 2,5-diamino-6-hydroxy-4-(5-phosphoribosylamino)-pyrimidine + formate + 2 phosphate + 3 H(+)</text>
        <dbReference type="Rhea" id="RHEA:23704"/>
        <dbReference type="ChEBI" id="CHEBI:15377"/>
        <dbReference type="ChEBI" id="CHEBI:15378"/>
        <dbReference type="ChEBI" id="CHEBI:15740"/>
        <dbReference type="ChEBI" id="CHEBI:37565"/>
        <dbReference type="ChEBI" id="CHEBI:43474"/>
        <dbReference type="ChEBI" id="CHEBI:58614"/>
        <dbReference type="EC" id="3.5.4.25"/>
    </reaction>
</comment>
<feature type="binding site" evidence="19">
    <location>
        <begin position="155"/>
        <end position="159"/>
    </location>
    <ligand>
        <name>D-ribulose 5-phosphate</name>
        <dbReference type="ChEBI" id="CHEBI:58121"/>
    </ligand>
</feature>
<dbReference type="EC" id="4.1.99.12" evidence="19"/>
<evidence type="ECO:0000256" key="10">
    <source>
        <dbReference type="ARBA" id="ARBA00022801"/>
    </source>
</evidence>
<dbReference type="EC" id="3.5.4.25" evidence="18"/>
<comment type="function">
    <text evidence="2 19">Catalyzes the conversion of D-ribulose 5-phosphate to formate and 3,4-dihydroxy-2-butanone 4-phosphate.</text>
</comment>
<feature type="region of interest" description="Disordered" evidence="20">
    <location>
        <begin position="411"/>
        <end position="449"/>
    </location>
</feature>
<dbReference type="GO" id="GO:0003935">
    <property type="term" value="F:GTP cyclohydrolase II activity"/>
    <property type="evidence" value="ECO:0007669"/>
    <property type="project" value="UniProtKB-UniRule"/>
</dbReference>
<keyword evidence="8 19" id="KW-0479">Metal-binding</keyword>
<evidence type="ECO:0000256" key="9">
    <source>
        <dbReference type="ARBA" id="ARBA00022741"/>
    </source>
</evidence>
<evidence type="ECO:0000256" key="5">
    <source>
        <dbReference type="ARBA" id="ARBA00005520"/>
    </source>
</evidence>
<feature type="binding site" evidence="19">
    <location>
        <begin position="42"/>
        <end position="43"/>
    </location>
    <ligand>
        <name>D-ribulose 5-phosphate</name>
        <dbReference type="ChEBI" id="CHEBI:58121"/>
    </ligand>
</feature>
<feature type="binding site" evidence="18">
    <location>
        <position position="281"/>
    </location>
    <ligand>
        <name>Zn(2+)</name>
        <dbReference type="ChEBI" id="CHEBI:29105"/>
        <note>catalytic</note>
    </ligand>
</feature>
<dbReference type="GO" id="GO:0009231">
    <property type="term" value="P:riboflavin biosynthetic process"/>
    <property type="evidence" value="ECO:0007669"/>
    <property type="project" value="UniProtKB-UniRule"/>
</dbReference>
<dbReference type="InterPro" id="IPR036144">
    <property type="entry name" value="RibA-like_sf"/>
</dbReference>
<dbReference type="GO" id="GO:0008686">
    <property type="term" value="F:3,4-dihydroxy-2-butanone-4-phosphate synthase activity"/>
    <property type="evidence" value="ECO:0007669"/>
    <property type="project" value="UniProtKB-UniRule"/>
</dbReference>
<dbReference type="SUPFAM" id="SSF55821">
    <property type="entry name" value="YrdC/RibB"/>
    <property type="match status" value="1"/>
</dbReference>
<evidence type="ECO:0000256" key="18">
    <source>
        <dbReference type="HAMAP-Rule" id="MF_00179"/>
    </source>
</evidence>
<comment type="cofactor">
    <cofactor evidence="18">
        <name>Zn(2+)</name>
        <dbReference type="ChEBI" id="CHEBI:29105"/>
    </cofactor>
    <text evidence="18">Binds 1 zinc ion per subunit.</text>
</comment>
<sequence length="449" mass="47141">MSHGQDLQQTVGVDPVRLDPVEEAIAAIAAGRAVVVVDDEDRENEGDLIFAASRATAELTAFTIRHTSGVLCTPMPAAWAERLALPPMTDTNEDPKGTAYTVSVDAAAGVTTGISAADRARTLRVLAHPGSAAGDLTRPGHVFPLRAVDGGVRERAGHTEAGVELCRLAGLAPVAAIAELTHDDGTMMRLPALREFADEHGLVLVSIEDLADFLTRIDDVPAEACLPTARGPLRIAVHPDPATGAEHVLLTSPDLDPSAGPVTVRVHSECLTGDVLGSLRCDCGPQLQRSLEATARHGGAVLYLRGHEGRGIGLANKVRAYRLQEQGLDTVDANLALGLPAEGRDFRAAARILADAGITCVRLVTNNPVKLTALRRAGIDVVERVPAPAPENEHNRAYLAAKRERMGHLPALGESAPEIPGRPADPLTPSPADAAGAITRPSETEEHHA</sequence>